<dbReference type="EMBL" id="BMOV01000002">
    <property type="protein sequence ID" value="GGO07490.1"/>
    <property type="molecule type" value="Genomic_DNA"/>
</dbReference>
<keyword evidence="9 10" id="KW-0143">Chaperone</keyword>
<evidence type="ECO:0000256" key="3">
    <source>
        <dbReference type="ARBA" id="ARBA00017228"/>
    </source>
</evidence>
<sequence>MTTQTKATNAPPLALYVHWPFCERKCPYCDFNSHVREQVDHDRWRRALLADMRHFARQTPNHILHSIFFGGGTPSLMHPRTVAALIEEAAKLWPTVNGLEITLEANPSSVEAARLAAYRSAGVNRVSLGVQALDDASLRFLGRLHTADEALRALEIARTTFDRLSFDLIYARPEQSLAQWREELTRALSFHAGHLSAYQLTIEQDTAFFRRHARGEFHLPDEDLAADLFALTEDLAGAQGLLPYEISNYAKPGAESRHNLAYWQAGHYVGIGPGAHGRLPLPEGAALATQQSKRPETWLDQVENKGHGSENTETVTADQRCEEAVMMGLRLTNGIDKALFAARLGRPLEQAINPQAMADLIDLGMLCDSPTHLATTPDGRLLLNSLTSRLLS</sequence>
<evidence type="ECO:0000256" key="7">
    <source>
        <dbReference type="ARBA" id="ARBA00023004"/>
    </source>
</evidence>
<reference evidence="13" key="1">
    <citation type="journal article" date="2019" name="Int. J. Syst. Evol. Microbiol.">
        <title>The Global Catalogue of Microorganisms (GCM) 10K type strain sequencing project: providing services to taxonomists for standard genome sequencing and annotation.</title>
        <authorList>
            <consortium name="The Broad Institute Genomics Platform"/>
            <consortium name="The Broad Institute Genome Sequencing Center for Infectious Disease"/>
            <person name="Wu L."/>
            <person name="Ma J."/>
        </authorList>
    </citation>
    <scope>NUCLEOTIDE SEQUENCE [LARGE SCALE GENOMIC DNA]</scope>
    <source>
        <strain evidence="13">JCM 17843</strain>
    </source>
</reference>
<evidence type="ECO:0000256" key="6">
    <source>
        <dbReference type="ARBA" id="ARBA00022723"/>
    </source>
</evidence>
<keyword evidence="5 10" id="KW-0949">S-adenosyl-L-methionine</keyword>
<dbReference type="InterPro" id="IPR007197">
    <property type="entry name" value="rSAM"/>
</dbReference>
<keyword evidence="8 10" id="KW-0411">Iron-sulfur</keyword>
<comment type="cofactor">
    <cofactor evidence="1">
        <name>[4Fe-4S] cluster</name>
        <dbReference type="ChEBI" id="CHEBI:49883"/>
    </cofactor>
</comment>
<dbReference type="SMART" id="SM00729">
    <property type="entry name" value="Elp3"/>
    <property type="match status" value="1"/>
</dbReference>
<evidence type="ECO:0000313" key="12">
    <source>
        <dbReference type="EMBL" id="GGO07490.1"/>
    </source>
</evidence>
<protein>
    <recommendedName>
        <fullName evidence="3 10">Heme chaperone HemW</fullName>
    </recommendedName>
</protein>
<comment type="function">
    <text evidence="10">Probably acts as a heme chaperone, transferring heme to an unknown acceptor. Binds one molecule of heme per monomer, possibly covalently. Binds 1 [4Fe-4S] cluster. The cluster is coordinated with 3 cysteines and an exchangeable S-adenosyl-L-methionine.</text>
</comment>
<evidence type="ECO:0000256" key="5">
    <source>
        <dbReference type="ARBA" id="ARBA00022691"/>
    </source>
</evidence>
<keyword evidence="6 10" id="KW-0479">Metal-binding</keyword>
<comment type="caution">
    <text evidence="12">The sequence shown here is derived from an EMBL/GenBank/DDBJ whole genome shotgun (WGS) entry which is preliminary data.</text>
</comment>
<comment type="subcellular location">
    <subcellularLocation>
        <location evidence="10">Cytoplasm</location>
    </subcellularLocation>
</comment>
<dbReference type="SFLD" id="SFLDF00562">
    <property type="entry name" value="HemN-like__clustered_with_heat"/>
    <property type="match status" value="1"/>
</dbReference>
<dbReference type="Gene3D" id="3.20.20.70">
    <property type="entry name" value="Aldolase class I"/>
    <property type="match status" value="1"/>
</dbReference>
<keyword evidence="7 10" id="KW-0408">Iron</keyword>
<dbReference type="InterPro" id="IPR010723">
    <property type="entry name" value="HemN_C"/>
</dbReference>
<evidence type="ECO:0000256" key="2">
    <source>
        <dbReference type="ARBA" id="ARBA00006100"/>
    </source>
</evidence>
<dbReference type="InterPro" id="IPR013785">
    <property type="entry name" value="Aldolase_TIM"/>
</dbReference>
<dbReference type="InterPro" id="IPR004559">
    <property type="entry name" value="HemW-like"/>
</dbReference>
<dbReference type="Pfam" id="PF04055">
    <property type="entry name" value="Radical_SAM"/>
    <property type="match status" value="1"/>
</dbReference>
<dbReference type="PANTHER" id="PTHR13932">
    <property type="entry name" value="COPROPORPHYRINIGEN III OXIDASE"/>
    <property type="match status" value="1"/>
</dbReference>
<dbReference type="SUPFAM" id="SSF102114">
    <property type="entry name" value="Radical SAM enzymes"/>
    <property type="match status" value="1"/>
</dbReference>
<dbReference type="InterPro" id="IPR034505">
    <property type="entry name" value="Coproporphyrinogen-III_oxidase"/>
</dbReference>
<evidence type="ECO:0000256" key="1">
    <source>
        <dbReference type="ARBA" id="ARBA00001966"/>
    </source>
</evidence>
<dbReference type="RefSeq" id="WP_188873484.1">
    <property type="nucleotide sequence ID" value="NZ_BMOV01000002.1"/>
</dbReference>
<dbReference type="SFLD" id="SFLDF00288">
    <property type="entry name" value="HemN-like__clustered_with_nucl"/>
    <property type="match status" value="1"/>
</dbReference>
<dbReference type="Pfam" id="PF06969">
    <property type="entry name" value="HemN_C"/>
    <property type="match status" value="1"/>
</dbReference>
<evidence type="ECO:0000256" key="8">
    <source>
        <dbReference type="ARBA" id="ARBA00023014"/>
    </source>
</evidence>
<keyword evidence="13" id="KW-1185">Reference proteome</keyword>
<keyword evidence="4 10" id="KW-0349">Heme</keyword>
<dbReference type="SFLD" id="SFLDG01065">
    <property type="entry name" value="anaerobic_coproporphyrinogen-I"/>
    <property type="match status" value="1"/>
</dbReference>
<keyword evidence="10" id="KW-0004">4Fe-4S</keyword>
<proteinExistence type="inferred from homology"/>
<organism evidence="12 13">
    <name type="scientific">Iodidimonas muriae</name>
    <dbReference type="NCBI Taxonomy" id="261467"/>
    <lineage>
        <taxon>Bacteria</taxon>
        <taxon>Pseudomonadati</taxon>
        <taxon>Pseudomonadota</taxon>
        <taxon>Alphaproteobacteria</taxon>
        <taxon>Iodidimonadales</taxon>
        <taxon>Iodidimonadaceae</taxon>
        <taxon>Iodidimonas</taxon>
    </lineage>
</organism>
<dbReference type="Proteomes" id="UP000602381">
    <property type="component" value="Unassembled WGS sequence"/>
</dbReference>
<evidence type="ECO:0000256" key="4">
    <source>
        <dbReference type="ARBA" id="ARBA00022617"/>
    </source>
</evidence>
<feature type="domain" description="Radical SAM core" evidence="11">
    <location>
        <begin position="7"/>
        <end position="242"/>
    </location>
</feature>
<dbReference type="SFLD" id="SFLDS00029">
    <property type="entry name" value="Radical_SAM"/>
    <property type="match status" value="1"/>
</dbReference>
<dbReference type="CDD" id="cd01335">
    <property type="entry name" value="Radical_SAM"/>
    <property type="match status" value="1"/>
</dbReference>
<dbReference type="PANTHER" id="PTHR13932:SF5">
    <property type="entry name" value="RADICAL S-ADENOSYL METHIONINE DOMAIN-CONTAINING PROTEIN 1, MITOCHONDRIAL"/>
    <property type="match status" value="1"/>
</dbReference>
<gene>
    <name evidence="12" type="primary">hemN1</name>
    <name evidence="12" type="ORF">GCM10007972_06930</name>
</gene>
<evidence type="ECO:0000259" key="11">
    <source>
        <dbReference type="PROSITE" id="PS51918"/>
    </source>
</evidence>
<keyword evidence="10" id="KW-0963">Cytoplasm</keyword>
<evidence type="ECO:0000313" key="13">
    <source>
        <dbReference type="Proteomes" id="UP000602381"/>
    </source>
</evidence>
<accession>A0ABQ2L9C7</accession>
<evidence type="ECO:0000256" key="9">
    <source>
        <dbReference type="ARBA" id="ARBA00023186"/>
    </source>
</evidence>
<dbReference type="PROSITE" id="PS51918">
    <property type="entry name" value="RADICAL_SAM"/>
    <property type="match status" value="1"/>
</dbReference>
<dbReference type="NCBIfam" id="TIGR00539">
    <property type="entry name" value="hemN_rel"/>
    <property type="match status" value="1"/>
</dbReference>
<dbReference type="InterPro" id="IPR058240">
    <property type="entry name" value="rSAM_sf"/>
</dbReference>
<name>A0ABQ2L9C7_9PROT</name>
<comment type="similarity">
    <text evidence="2">Belongs to the anaerobic coproporphyrinogen-III oxidase family. HemW subfamily.</text>
</comment>
<dbReference type="InterPro" id="IPR006638">
    <property type="entry name" value="Elp3/MiaA/NifB-like_rSAM"/>
</dbReference>
<evidence type="ECO:0000256" key="10">
    <source>
        <dbReference type="RuleBase" id="RU364116"/>
    </source>
</evidence>